<comment type="caution">
    <text evidence="2">The sequence shown here is derived from an EMBL/GenBank/DDBJ whole genome shotgun (WGS) entry which is preliminary data.</text>
</comment>
<dbReference type="Proteomes" id="UP001139462">
    <property type="component" value="Unassembled WGS sequence"/>
</dbReference>
<feature type="signal peptide" evidence="1">
    <location>
        <begin position="1"/>
        <end position="20"/>
    </location>
</feature>
<reference evidence="2" key="1">
    <citation type="submission" date="2021-09" db="EMBL/GenBank/DDBJ databases">
        <title>Genome of Aequorivita sp. strain F64183.</title>
        <authorList>
            <person name="Wang Y."/>
        </authorList>
    </citation>
    <scope>NUCLEOTIDE SEQUENCE</scope>
    <source>
        <strain evidence="2">F64183</strain>
    </source>
</reference>
<accession>A0A9X1QYC2</accession>
<dbReference type="InterPro" id="IPR046230">
    <property type="entry name" value="DUF6263"/>
</dbReference>
<organism evidence="2 3">
    <name type="scientific">Aequorivita xiaoshiensis</name>
    <dbReference type="NCBI Taxonomy" id="2874476"/>
    <lineage>
        <taxon>Bacteria</taxon>
        <taxon>Pseudomonadati</taxon>
        <taxon>Bacteroidota</taxon>
        <taxon>Flavobacteriia</taxon>
        <taxon>Flavobacteriales</taxon>
        <taxon>Flavobacteriaceae</taxon>
        <taxon>Aequorivita</taxon>
    </lineage>
</organism>
<name>A0A9X1QYC2_9FLAO</name>
<dbReference type="RefSeq" id="WP_237606888.1">
    <property type="nucleotide sequence ID" value="NZ_JAIRBB010000002.1"/>
</dbReference>
<sequence length="295" mass="33551">MKSIYYLFFFLSFANLYSVAAQEKIQYNFKKGDVFMIEQNAIQNITQNIDNNEHLMTNTLYGIFKMEVVNVLGSKFVLDVNFEKFKLKLDSNLYGVLTDIDTSIPATEGNVEAKIFEGLVGPKFQMILLPTGEIESITGTENLVEGMINNVEEIDDFTKAMMRKSVEKEFNNHDMVESMQQFTFIYPEKSVKTNETWENTYTGDFTAKNTWKLMNYSKTNINLKSDAIIKLNTTEDSVIMELSGNQKTKAVTNTATGFIETMTVTQQLEGVSIALEMNNIKIPTTLKSTITYKSL</sequence>
<proteinExistence type="predicted"/>
<gene>
    <name evidence="2" type="ORF">K8344_03425</name>
</gene>
<evidence type="ECO:0000313" key="3">
    <source>
        <dbReference type="Proteomes" id="UP001139462"/>
    </source>
</evidence>
<keyword evidence="1" id="KW-0732">Signal</keyword>
<evidence type="ECO:0000313" key="2">
    <source>
        <dbReference type="EMBL" id="MCG2430158.1"/>
    </source>
</evidence>
<keyword evidence="3" id="KW-1185">Reference proteome</keyword>
<feature type="chain" id="PRO_5040759211" evidence="1">
    <location>
        <begin position="21"/>
        <end position="295"/>
    </location>
</feature>
<evidence type="ECO:0000256" key="1">
    <source>
        <dbReference type="SAM" id="SignalP"/>
    </source>
</evidence>
<dbReference type="Pfam" id="PF19777">
    <property type="entry name" value="DUF6263"/>
    <property type="match status" value="1"/>
</dbReference>
<dbReference type="EMBL" id="JAIRBB010000002">
    <property type="protein sequence ID" value="MCG2430158.1"/>
    <property type="molecule type" value="Genomic_DNA"/>
</dbReference>
<dbReference type="AlphaFoldDB" id="A0A9X1QYC2"/>
<protein>
    <submittedName>
        <fullName evidence="2">DUF6263 family protein</fullName>
    </submittedName>
</protein>